<sequence length="322" mass="37824">MRETTSQMRRIINRIIPFKIKYFLSIILYKYFKLRIKGKEPHVKGFEETVNYIINNGVSVSRFGDGEFQWIFQNRSERNFEKNSPILSEELLKSLKVNDKRLMICIPDIFNGLDQYNIEAREYWGLFLGLYGRSWISILNKNKQYYDTQFTRPYMDYNNKENAKKKFELLKKIWEKRDILIVEGEKSRFGVADDLLDNAGKINRILAPSENAFEKYDEIYQSILDYVNLKDNVLVLVSLGPTATILAANLIKYGVQTIDIGHLDIEYNWYLMGSTTKQAVEGKYVNEVVTKGYKVNEITDDLSKKNYELQIIERIEGKDECN</sequence>
<accession>A0A2N7AT05</accession>
<evidence type="ECO:0000313" key="2">
    <source>
        <dbReference type="EMBL" id="PMD68828.1"/>
    </source>
</evidence>
<dbReference type="Pfam" id="PF08759">
    <property type="entry name" value="GT-D"/>
    <property type="match status" value="1"/>
</dbReference>
<proteinExistence type="predicted"/>
<feature type="domain" description="Glycosyltransferase GT-D fold" evidence="1">
    <location>
        <begin position="60"/>
        <end position="288"/>
    </location>
</feature>
<dbReference type="InterPro" id="IPR014869">
    <property type="entry name" value="GT-D"/>
</dbReference>
<keyword evidence="2" id="KW-0808">Transferase</keyword>
<dbReference type="EMBL" id="NIPR01000034">
    <property type="protein sequence ID" value="PMD68828.1"/>
    <property type="molecule type" value="Genomic_DNA"/>
</dbReference>
<dbReference type="OrthoDB" id="796510at2"/>
<comment type="caution">
    <text evidence="2">The sequence shown here is derived from an EMBL/GenBank/DDBJ whole genome shotgun (WGS) entry which is preliminary data.</text>
</comment>
<dbReference type="GO" id="GO:0016740">
    <property type="term" value="F:transferase activity"/>
    <property type="evidence" value="ECO:0007669"/>
    <property type="project" value="UniProtKB-KW"/>
</dbReference>
<organism evidence="2 3">
    <name type="scientific">Companilactobacillus nuruki</name>
    <dbReference type="NCBI Taxonomy" id="1993540"/>
    <lineage>
        <taxon>Bacteria</taxon>
        <taxon>Bacillati</taxon>
        <taxon>Bacillota</taxon>
        <taxon>Bacilli</taxon>
        <taxon>Lactobacillales</taxon>
        <taxon>Lactobacillaceae</taxon>
        <taxon>Companilactobacillus</taxon>
    </lineage>
</organism>
<dbReference type="Proteomes" id="UP000235649">
    <property type="component" value="Unassembled WGS sequence"/>
</dbReference>
<gene>
    <name evidence="2" type="ORF">CBP76_09000</name>
</gene>
<keyword evidence="3" id="KW-1185">Reference proteome</keyword>
<reference evidence="2 3" key="1">
    <citation type="submission" date="2017-05" db="EMBL/GenBank/DDBJ databases">
        <title>Lactobacillus nurukis nov., sp. nov., isolated from nuruk.</title>
        <authorList>
            <person name="Kim S.-J."/>
        </authorList>
    </citation>
    <scope>NUCLEOTIDE SEQUENCE [LARGE SCALE GENOMIC DNA]</scope>
    <source>
        <strain evidence="2 3">SYF10-1a</strain>
    </source>
</reference>
<dbReference type="AlphaFoldDB" id="A0A2N7AT05"/>
<evidence type="ECO:0000313" key="3">
    <source>
        <dbReference type="Proteomes" id="UP000235649"/>
    </source>
</evidence>
<protein>
    <submittedName>
        <fullName evidence="2">Glycosyltransferase family 8</fullName>
    </submittedName>
</protein>
<evidence type="ECO:0000259" key="1">
    <source>
        <dbReference type="Pfam" id="PF08759"/>
    </source>
</evidence>
<name>A0A2N7AT05_9LACO</name>